<protein>
    <submittedName>
        <fullName evidence="12">Uncharacterized protein</fullName>
    </submittedName>
</protein>
<evidence type="ECO:0000256" key="5">
    <source>
        <dbReference type="ARBA" id="ARBA00022679"/>
    </source>
</evidence>
<gene>
    <name evidence="12" type="ORF">HYH03_006303</name>
</gene>
<dbReference type="GO" id="GO:0008378">
    <property type="term" value="F:galactosyltransferase activity"/>
    <property type="evidence" value="ECO:0007669"/>
    <property type="project" value="TreeGrafter"/>
</dbReference>
<evidence type="ECO:0000256" key="7">
    <source>
        <dbReference type="ARBA" id="ARBA00022968"/>
    </source>
</evidence>
<keyword evidence="9" id="KW-0333">Golgi apparatus</keyword>
<organism evidence="12 13">
    <name type="scientific">Edaphochlamys debaryana</name>
    <dbReference type="NCBI Taxonomy" id="47281"/>
    <lineage>
        <taxon>Eukaryota</taxon>
        <taxon>Viridiplantae</taxon>
        <taxon>Chlorophyta</taxon>
        <taxon>core chlorophytes</taxon>
        <taxon>Chlorophyceae</taxon>
        <taxon>CS clade</taxon>
        <taxon>Chlamydomonadales</taxon>
        <taxon>Chlamydomonadales incertae sedis</taxon>
        <taxon>Edaphochlamys</taxon>
    </lineage>
</organism>
<dbReference type="PANTHER" id="PTHR11214">
    <property type="entry name" value="BETA-1,3-N-ACETYLGLUCOSAMINYLTRANSFERASE"/>
    <property type="match status" value="1"/>
</dbReference>
<proteinExistence type="inferred from homology"/>
<dbReference type="AlphaFoldDB" id="A0A836C1J9"/>
<comment type="pathway">
    <text evidence="2">Protein modification; protein glycosylation.</text>
</comment>
<feature type="region of interest" description="Disordered" evidence="11">
    <location>
        <begin position="1"/>
        <end position="61"/>
    </location>
</feature>
<dbReference type="InterPro" id="IPR002659">
    <property type="entry name" value="Glyco_trans_31"/>
</dbReference>
<dbReference type="UniPathway" id="UPA00378"/>
<evidence type="ECO:0000256" key="3">
    <source>
        <dbReference type="ARBA" id="ARBA00008661"/>
    </source>
</evidence>
<evidence type="ECO:0000256" key="2">
    <source>
        <dbReference type="ARBA" id="ARBA00004922"/>
    </source>
</evidence>
<comment type="similarity">
    <text evidence="3">Belongs to the glycosyltransferase 31 family.</text>
</comment>
<evidence type="ECO:0000256" key="9">
    <source>
        <dbReference type="ARBA" id="ARBA00023034"/>
    </source>
</evidence>
<sequence length="642" mass="63609">MAPEETSSAASAAAPAAATRQWGLRGSARSGSPAPVARGNASGGAGRSPPQPRSSGGGGGGRGRWTWWPLLATALAAVVLLQARATAALWRRAGELAALREEVAAAVLAALLARSAAGQVAAGEGAAGDMRPLPAGWQGGGWGVGSQQAPRHLVQAFCGSPSAAAAVAATAASFASATASARGAAFAASAPAAAAAPPGRAPDLLASLQQLCSAAGLLSTPASAASGGGGGGASGPGLLTAAGEVLLAALLAAVPQTGGGAASGGASTALTGTLLGPPRGDIEVAEAAGAAAAGGRRMGRGRNEPNNAALGDGSSGDDSGSSDGGGGGGPSILVGVFTGPNPGGRPTPDPRHDSALRRAAIRGSWLWRRTRGTPATAGAPAAGPRAAGANAGAGGVGSLTARAGGEVVVRFVVGEVVNDTAGAEALAAEAERHGDFMRLPGVQECYTCLPHKTRSFFAAAVSAFPSVRFVVKADDDVYLLPHRLPAAAQQWGRMGADYIGCMTHGPVRSDPEDRWFEPQSLLLGPAYFLHAYGSAYVLSARAVRDVVVARFERLRLLANEDTSVGAWMLGADVAHFEDMRLCAPGCHPAALALAPVGCAGLCDPVADMAAAAANTSCTSDAPVPLPYMPSYPEHVAFERMWV</sequence>
<keyword evidence="13" id="KW-1185">Reference proteome</keyword>
<dbReference type="Proteomes" id="UP000612055">
    <property type="component" value="Unassembled WGS sequence"/>
</dbReference>
<feature type="compositionally biased region" description="Low complexity" evidence="11">
    <location>
        <begin position="1"/>
        <end position="19"/>
    </location>
</feature>
<comment type="subcellular location">
    <subcellularLocation>
        <location evidence="1">Golgi apparatus membrane</location>
        <topology evidence="1">Single-pass type II membrane protein</topology>
    </subcellularLocation>
</comment>
<evidence type="ECO:0000313" key="12">
    <source>
        <dbReference type="EMBL" id="KAG2495703.1"/>
    </source>
</evidence>
<reference evidence="12" key="1">
    <citation type="journal article" date="2020" name="bioRxiv">
        <title>Comparative genomics of Chlamydomonas.</title>
        <authorList>
            <person name="Craig R.J."/>
            <person name="Hasan A.R."/>
            <person name="Ness R.W."/>
            <person name="Keightley P.D."/>
        </authorList>
    </citation>
    <scope>NUCLEOTIDE SEQUENCE</scope>
    <source>
        <strain evidence="12">CCAP 11/70</strain>
    </source>
</reference>
<evidence type="ECO:0000256" key="6">
    <source>
        <dbReference type="ARBA" id="ARBA00022692"/>
    </source>
</evidence>
<dbReference type="EMBL" id="JAEHOE010000023">
    <property type="protein sequence ID" value="KAG2495703.1"/>
    <property type="molecule type" value="Genomic_DNA"/>
</dbReference>
<evidence type="ECO:0000256" key="8">
    <source>
        <dbReference type="ARBA" id="ARBA00022989"/>
    </source>
</evidence>
<dbReference type="GO" id="GO:0000139">
    <property type="term" value="C:Golgi membrane"/>
    <property type="evidence" value="ECO:0007669"/>
    <property type="project" value="UniProtKB-SubCell"/>
</dbReference>
<feature type="region of interest" description="Disordered" evidence="11">
    <location>
        <begin position="292"/>
        <end position="354"/>
    </location>
</feature>
<keyword evidence="4" id="KW-0328">Glycosyltransferase</keyword>
<dbReference type="Pfam" id="PF01762">
    <property type="entry name" value="Galactosyl_T"/>
    <property type="match status" value="1"/>
</dbReference>
<keyword evidence="10" id="KW-0472">Membrane</keyword>
<name>A0A836C1J9_9CHLO</name>
<keyword evidence="5" id="KW-0808">Transferase</keyword>
<evidence type="ECO:0000256" key="1">
    <source>
        <dbReference type="ARBA" id="ARBA00004323"/>
    </source>
</evidence>
<keyword evidence="6" id="KW-0812">Transmembrane</keyword>
<evidence type="ECO:0000313" key="13">
    <source>
        <dbReference type="Proteomes" id="UP000612055"/>
    </source>
</evidence>
<evidence type="ECO:0000256" key="11">
    <source>
        <dbReference type="SAM" id="MobiDB-lite"/>
    </source>
</evidence>
<keyword evidence="8" id="KW-1133">Transmembrane helix</keyword>
<evidence type="ECO:0000256" key="4">
    <source>
        <dbReference type="ARBA" id="ARBA00022676"/>
    </source>
</evidence>
<comment type="caution">
    <text evidence="12">The sequence shown here is derived from an EMBL/GenBank/DDBJ whole genome shotgun (WGS) entry which is preliminary data.</text>
</comment>
<dbReference type="OrthoDB" id="592847at2759"/>
<dbReference type="Gene3D" id="3.90.550.50">
    <property type="match status" value="1"/>
</dbReference>
<dbReference type="PANTHER" id="PTHR11214:SF85">
    <property type="entry name" value="BETA-1,3-GALACTOSYLTRANSFERASE 12-RELATED"/>
    <property type="match status" value="1"/>
</dbReference>
<evidence type="ECO:0000256" key="10">
    <source>
        <dbReference type="ARBA" id="ARBA00023136"/>
    </source>
</evidence>
<accession>A0A836C1J9</accession>
<keyword evidence="7" id="KW-0735">Signal-anchor</keyword>